<comment type="subcellular location">
    <subcellularLocation>
        <location evidence="2">Membrane</location>
    </subcellularLocation>
</comment>
<dbReference type="EMBL" id="DF952382">
    <property type="protein sequence ID" value="GAN45713.1"/>
    <property type="molecule type" value="Genomic_DNA"/>
</dbReference>
<feature type="domain" description="Histidine kinase" evidence="15">
    <location>
        <begin position="251"/>
        <end position="458"/>
    </location>
</feature>
<dbReference type="Pfam" id="PF02518">
    <property type="entry name" value="HATPase_c"/>
    <property type="match status" value="1"/>
</dbReference>
<dbReference type="CDD" id="cd16954">
    <property type="entry name" value="HATPase_PhoQ-like"/>
    <property type="match status" value="1"/>
</dbReference>
<dbReference type="SMART" id="SM00387">
    <property type="entry name" value="HATPase_c"/>
    <property type="match status" value="1"/>
</dbReference>
<keyword evidence="5" id="KW-0808">Transferase</keyword>
<keyword evidence="12 13" id="KW-0472">Membrane</keyword>
<feature type="transmembrane region" description="Helical" evidence="13">
    <location>
        <begin position="172"/>
        <end position="191"/>
    </location>
</feature>
<evidence type="ECO:0000256" key="14">
    <source>
        <dbReference type="SAM" id="SignalP"/>
    </source>
</evidence>
<dbReference type="HOGENOM" id="CLU_000445_42_2_6"/>
<dbReference type="EC" id="2.7.13.3" evidence="3"/>
<name>A0A0K8QMY1_9GAMM</name>
<dbReference type="EMBL" id="DF970195">
    <property type="protein sequence ID" value="GAP66229.1"/>
    <property type="molecule type" value="Genomic_DNA"/>
</dbReference>
<keyword evidence="8 18" id="KW-0418">Kinase</keyword>
<evidence type="ECO:0000256" key="13">
    <source>
        <dbReference type="SAM" id="Phobius"/>
    </source>
</evidence>
<dbReference type="InterPro" id="IPR058619">
    <property type="entry name" value="PhoQ/CarS-like_HATPase"/>
</dbReference>
<sequence>MSRRPLSLAARSTLATGLALAAFLGATGFALDRAYYEGAISVLRDRLQGYVYAYLAGFEVSRYGKLIPPDPDKLPNPDFSRPGSGLYAAVIGEGLRWDSPSALGRDLPFGARLAPGQTQFRGPVPTKVGRVYLLSQGVAWLVPNRGEINLTFHVAENEAQFERQLAAYRRTLFGWMAGLGVALLLLQLLLLRWSLSPLRRVSSDLARIERGERERLSGRYPPELASLTRSLNDFIQSEREHLARYRNTLADLAHSLKTPLAVVRSRLESENGSLELRRDVLDQVRRMDEIVAYQLSRAATSGHQTFAAPVPLAPHAEEVVRGLEKVYAAKNILCEFDIEEGARFYGEQGDLLELIGNLLENAFKWANHRVLLTARLQIVRGARRPGLELIVEDDGPGIPEDKVALLLQRGVRGDERVQGHGIGLAIVQDIVRAYRAELEVDRSPELGGARFRVRLPEG</sequence>
<evidence type="ECO:0000256" key="5">
    <source>
        <dbReference type="ARBA" id="ARBA00022679"/>
    </source>
</evidence>
<keyword evidence="19" id="KW-1185">Reference proteome</keyword>
<dbReference type="RefSeq" id="WP_062536716.1">
    <property type="nucleotide sequence ID" value="NZ_DF970195.1"/>
</dbReference>
<evidence type="ECO:0000256" key="6">
    <source>
        <dbReference type="ARBA" id="ARBA00022692"/>
    </source>
</evidence>
<evidence type="ECO:0000256" key="7">
    <source>
        <dbReference type="ARBA" id="ARBA00022741"/>
    </source>
</evidence>
<dbReference type="InterPro" id="IPR003661">
    <property type="entry name" value="HisK_dim/P_dom"/>
</dbReference>
<dbReference type="InterPro" id="IPR005467">
    <property type="entry name" value="His_kinase_dom"/>
</dbReference>
<dbReference type="GO" id="GO:0005886">
    <property type="term" value="C:plasma membrane"/>
    <property type="evidence" value="ECO:0007669"/>
    <property type="project" value="TreeGrafter"/>
</dbReference>
<dbReference type="AlphaFoldDB" id="A0A0K8QMY1"/>
<gene>
    <name evidence="17" type="ORF">MBSD_2265</name>
    <name evidence="18" type="ORF">MBSD_n1532</name>
</gene>
<dbReference type="InterPro" id="IPR036097">
    <property type="entry name" value="HisK_dim/P_sf"/>
</dbReference>
<proteinExistence type="predicted"/>
<dbReference type="GO" id="GO:0000155">
    <property type="term" value="F:phosphorelay sensor kinase activity"/>
    <property type="evidence" value="ECO:0007669"/>
    <property type="project" value="InterPro"/>
</dbReference>
<evidence type="ECO:0000256" key="8">
    <source>
        <dbReference type="ARBA" id="ARBA00022777"/>
    </source>
</evidence>
<dbReference type="Proteomes" id="UP000253740">
    <property type="component" value="Unassembled WGS sequence"/>
</dbReference>
<dbReference type="Gene3D" id="3.30.565.10">
    <property type="entry name" value="Histidine kinase-like ATPase, C-terminal domain"/>
    <property type="match status" value="1"/>
</dbReference>
<dbReference type="PANTHER" id="PTHR45436">
    <property type="entry name" value="SENSOR HISTIDINE KINASE YKOH"/>
    <property type="match status" value="1"/>
</dbReference>
<evidence type="ECO:0000313" key="19">
    <source>
        <dbReference type="Proteomes" id="UP000253740"/>
    </source>
</evidence>
<reference evidence="18" key="2">
    <citation type="submission" date="2015-08" db="EMBL/GenBank/DDBJ databases">
        <title>Complete DNA Sequence of Pseudomonas syringae pv. actinidiae, the Causal Agent of Kiwifruit Canker Disease.</title>
        <authorList>
            <person name="Rikkerink E.H.A."/>
            <person name="Fineran P.C."/>
        </authorList>
    </citation>
    <scope>NUCLEOTIDE SEQUENCE</scope>
    <source>
        <strain evidence="18">SkMP5</strain>
    </source>
</reference>
<accession>A0A0K8QMY1</accession>
<dbReference type="PANTHER" id="PTHR45436:SF4">
    <property type="entry name" value="SENSOR PROTEIN PHOQ"/>
    <property type="match status" value="1"/>
</dbReference>
<keyword evidence="10 13" id="KW-1133">Transmembrane helix</keyword>
<evidence type="ECO:0000256" key="11">
    <source>
        <dbReference type="ARBA" id="ARBA00023012"/>
    </source>
</evidence>
<feature type="domain" description="HAMP" evidence="16">
    <location>
        <begin position="192"/>
        <end position="243"/>
    </location>
</feature>
<feature type="signal peptide" evidence="14">
    <location>
        <begin position="1"/>
        <end position="21"/>
    </location>
</feature>
<dbReference type="InterPro" id="IPR050428">
    <property type="entry name" value="TCS_sensor_his_kinase"/>
</dbReference>
<evidence type="ECO:0000256" key="10">
    <source>
        <dbReference type="ARBA" id="ARBA00022989"/>
    </source>
</evidence>
<evidence type="ECO:0000313" key="17">
    <source>
        <dbReference type="EMBL" id="GAN45713.1"/>
    </source>
</evidence>
<keyword evidence="14" id="KW-0732">Signal</keyword>
<evidence type="ECO:0000256" key="4">
    <source>
        <dbReference type="ARBA" id="ARBA00022553"/>
    </source>
</evidence>
<dbReference type="InterPro" id="IPR003660">
    <property type="entry name" value="HAMP_dom"/>
</dbReference>
<evidence type="ECO:0000259" key="15">
    <source>
        <dbReference type="PROSITE" id="PS50109"/>
    </source>
</evidence>
<keyword evidence="9" id="KW-0067">ATP-binding</keyword>
<keyword evidence="4" id="KW-0597">Phosphoprotein</keyword>
<evidence type="ECO:0000256" key="1">
    <source>
        <dbReference type="ARBA" id="ARBA00000085"/>
    </source>
</evidence>
<comment type="catalytic activity">
    <reaction evidence="1">
        <text>ATP + protein L-histidine = ADP + protein N-phospho-L-histidine.</text>
        <dbReference type="EC" id="2.7.13.3"/>
    </reaction>
</comment>
<dbReference type="GO" id="GO:0005524">
    <property type="term" value="F:ATP binding"/>
    <property type="evidence" value="ECO:0007669"/>
    <property type="project" value="UniProtKB-KW"/>
</dbReference>
<evidence type="ECO:0000256" key="3">
    <source>
        <dbReference type="ARBA" id="ARBA00012438"/>
    </source>
</evidence>
<dbReference type="PROSITE" id="PS50109">
    <property type="entry name" value="HIS_KIN"/>
    <property type="match status" value="1"/>
</dbReference>
<evidence type="ECO:0000256" key="12">
    <source>
        <dbReference type="ARBA" id="ARBA00023136"/>
    </source>
</evidence>
<dbReference type="CDD" id="cd00082">
    <property type="entry name" value="HisKA"/>
    <property type="match status" value="1"/>
</dbReference>
<keyword evidence="7" id="KW-0547">Nucleotide-binding</keyword>
<protein>
    <recommendedName>
        <fullName evidence="3">histidine kinase</fullName>
        <ecNumber evidence="3">2.7.13.3</ecNumber>
    </recommendedName>
</protein>
<evidence type="ECO:0000256" key="2">
    <source>
        <dbReference type="ARBA" id="ARBA00004370"/>
    </source>
</evidence>
<dbReference type="OrthoDB" id="9809567at2"/>
<dbReference type="Gene3D" id="1.10.287.130">
    <property type="match status" value="1"/>
</dbReference>
<evidence type="ECO:0000256" key="9">
    <source>
        <dbReference type="ARBA" id="ARBA00022840"/>
    </source>
</evidence>
<dbReference type="SUPFAM" id="SSF55874">
    <property type="entry name" value="ATPase domain of HSP90 chaperone/DNA topoisomerase II/histidine kinase"/>
    <property type="match status" value="1"/>
</dbReference>
<keyword evidence="11" id="KW-0902">Two-component regulatory system</keyword>
<keyword evidence="6 13" id="KW-0812">Transmembrane</keyword>
<dbReference type="SUPFAM" id="SSF47384">
    <property type="entry name" value="Homodimeric domain of signal transducing histidine kinase"/>
    <property type="match status" value="1"/>
</dbReference>
<dbReference type="InterPro" id="IPR036890">
    <property type="entry name" value="HATPase_C_sf"/>
</dbReference>
<dbReference type="PRINTS" id="PR00344">
    <property type="entry name" value="BCTRLSENSOR"/>
</dbReference>
<dbReference type="InterPro" id="IPR004358">
    <property type="entry name" value="Sig_transdc_His_kin-like_C"/>
</dbReference>
<dbReference type="PROSITE" id="PS50885">
    <property type="entry name" value="HAMP"/>
    <property type="match status" value="1"/>
</dbReference>
<reference evidence="17" key="1">
    <citation type="submission" date="2015-03" db="EMBL/GenBank/DDBJ databases">
        <title>Draft genome sequence of Mizugakiibacter sediminis skMP5.</title>
        <authorList>
            <person name="Watanabe T."/>
            <person name="Kojima H."/>
            <person name="Fukui M."/>
        </authorList>
    </citation>
    <scope>NUCLEOTIDE SEQUENCE</scope>
    <source>
        <strain evidence="17">SkMP5</strain>
    </source>
</reference>
<organism evidence="18">
    <name type="scientific">Mizugakiibacter sediminis</name>
    <dbReference type="NCBI Taxonomy" id="1475481"/>
    <lineage>
        <taxon>Bacteria</taxon>
        <taxon>Pseudomonadati</taxon>
        <taxon>Pseudomonadota</taxon>
        <taxon>Gammaproteobacteria</taxon>
        <taxon>Lysobacterales</taxon>
        <taxon>Rhodanobacteraceae</taxon>
        <taxon>Mizugakiibacter</taxon>
    </lineage>
</organism>
<evidence type="ECO:0000259" key="16">
    <source>
        <dbReference type="PROSITE" id="PS50885"/>
    </source>
</evidence>
<feature type="chain" id="PRO_5007415033" description="histidine kinase" evidence="14">
    <location>
        <begin position="22"/>
        <end position="458"/>
    </location>
</feature>
<dbReference type="InterPro" id="IPR003594">
    <property type="entry name" value="HATPase_dom"/>
</dbReference>
<dbReference type="STRING" id="1475481.GCA_000953855_01561"/>
<evidence type="ECO:0000313" key="18">
    <source>
        <dbReference type="EMBL" id="GAP66229.1"/>
    </source>
</evidence>